<feature type="region of interest" description="Disordered" evidence="1">
    <location>
        <begin position="1"/>
        <end position="54"/>
    </location>
</feature>
<proteinExistence type="predicted"/>
<evidence type="ECO:0000313" key="2">
    <source>
        <dbReference type="EMBL" id="CAA9248386.1"/>
    </source>
</evidence>
<feature type="compositionally biased region" description="Low complexity" evidence="1">
    <location>
        <begin position="10"/>
        <end position="19"/>
    </location>
</feature>
<accession>A0A6J4IF32</accession>
<organism evidence="2">
    <name type="scientific">uncultured Chloroflexota bacterium</name>
    <dbReference type="NCBI Taxonomy" id="166587"/>
    <lineage>
        <taxon>Bacteria</taxon>
        <taxon>Bacillati</taxon>
        <taxon>Chloroflexota</taxon>
        <taxon>environmental samples</taxon>
    </lineage>
</organism>
<feature type="non-terminal residue" evidence="2">
    <location>
        <position position="1"/>
    </location>
</feature>
<sequence length="54" mass="5583">ARVRTHACRRAPAGPGEAAGVRDREEESGRRPAARGVPAAVRVPREGVAEPGAV</sequence>
<dbReference type="EMBL" id="CADCTC010000121">
    <property type="protein sequence ID" value="CAA9248386.1"/>
    <property type="molecule type" value="Genomic_DNA"/>
</dbReference>
<gene>
    <name evidence="2" type="ORF">AVDCRST_MAG77-3009</name>
</gene>
<feature type="compositionally biased region" description="Basic and acidic residues" evidence="1">
    <location>
        <begin position="20"/>
        <end position="30"/>
    </location>
</feature>
<evidence type="ECO:0000256" key="1">
    <source>
        <dbReference type="SAM" id="MobiDB-lite"/>
    </source>
</evidence>
<protein>
    <submittedName>
        <fullName evidence="2">Uncharacterized protein</fullName>
    </submittedName>
</protein>
<name>A0A6J4IF32_9CHLR</name>
<feature type="non-terminal residue" evidence="2">
    <location>
        <position position="54"/>
    </location>
</feature>
<dbReference type="AlphaFoldDB" id="A0A6J4IF32"/>
<reference evidence="2" key="1">
    <citation type="submission" date="2020-02" db="EMBL/GenBank/DDBJ databases">
        <authorList>
            <person name="Meier V. D."/>
        </authorList>
    </citation>
    <scope>NUCLEOTIDE SEQUENCE</scope>
    <source>
        <strain evidence="2">AVDCRST_MAG77</strain>
    </source>
</reference>